<dbReference type="AlphaFoldDB" id="A0AAQ3UNU6"/>
<proteinExistence type="predicted"/>
<dbReference type="Proteomes" id="UP001341281">
    <property type="component" value="Chromosome 09"/>
</dbReference>
<name>A0AAQ3UNU6_PASNO</name>
<reference evidence="1 2" key="1">
    <citation type="submission" date="2024-02" db="EMBL/GenBank/DDBJ databases">
        <title>High-quality chromosome-scale genome assembly of Pensacola bahiagrass (Paspalum notatum Flugge var. saurae).</title>
        <authorList>
            <person name="Vega J.M."/>
            <person name="Podio M."/>
            <person name="Orjuela J."/>
            <person name="Siena L.A."/>
            <person name="Pessino S.C."/>
            <person name="Combes M.C."/>
            <person name="Mariac C."/>
            <person name="Albertini E."/>
            <person name="Pupilli F."/>
            <person name="Ortiz J.P.A."/>
            <person name="Leblanc O."/>
        </authorList>
    </citation>
    <scope>NUCLEOTIDE SEQUENCE [LARGE SCALE GENOMIC DNA]</scope>
    <source>
        <strain evidence="1">R1</strain>
        <tissue evidence="1">Leaf</tissue>
    </source>
</reference>
<protein>
    <submittedName>
        <fullName evidence="1">Uncharacterized protein</fullName>
    </submittedName>
</protein>
<evidence type="ECO:0000313" key="1">
    <source>
        <dbReference type="EMBL" id="WVZ92709.1"/>
    </source>
</evidence>
<accession>A0AAQ3UNU6</accession>
<organism evidence="1 2">
    <name type="scientific">Paspalum notatum var. saurae</name>
    <dbReference type="NCBI Taxonomy" id="547442"/>
    <lineage>
        <taxon>Eukaryota</taxon>
        <taxon>Viridiplantae</taxon>
        <taxon>Streptophyta</taxon>
        <taxon>Embryophyta</taxon>
        <taxon>Tracheophyta</taxon>
        <taxon>Spermatophyta</taxon>
        <taxon>Magnoliopsida</taxon>
        <taxon>Liliopsida</taxon>
        <taxon>Poales</taxon>
        <taxon>Poaceae</taxon>
        <taxon>PACMAD clade</taxon>
        <taxon>Panicoideae</taxon>
        <taxon>Andropogonodae</taxon>
        <taxon>Paspaleae</taxon>
        <taxon>Paspalinae</taxon>
        <taxon>Paspalum</taxon>
    </lineage>
</organism>
<evidence type="ECO:0000313" key="2">
    <source>
        <dbReference type="Proteomes" id="UP001341281"/>
    </source>
</evidence>
<dbReference type="EMBL" id="CP144753">
    <property type="protein sequence ID" value="WVZ92709.1"/>
    <property type="molecule type" value="Genomic_DNA"/>
</dbReference>
<sequence length="100" mass="10694">MAVAGQPAAAALFSPIRSNPARPIQIQRPRAARPGSIPVSGRTFAKETLGFLRINPQSKFSRCRLSSALPACVLVDEVMADPTGSDCLPQPHLLHRHKSG</sequence>
<keyword evidence="2" id="KW-1185">Reference proteome</keyword>
<gene>
    <name evidence="1" type="ORF">U9M48_038755</name>
</gene>